<dbReference type="InterPro" id="IPR041577">
    <property type="entry name" value="RT_RNaseH_2"/>
</dbReference>
<dbReference type="FunFam" id="3.30.70.270:FF:000020">
    <property type="entry name" value="Transposon Tf2-6 polyprotein-like Protein"/>
    <property type="match status" value="1"/>
</dbReference>
<dbReference type="Gene3D" id="4.10.1000.10">
    <property type="entry name" value="Zinc finger, CCCH-type"/>
    <property type="match status" value="1"/>
</dbReference>
<evidence type="ECO:0000256" key="7">
    <source>
        <dbReference type="SAM" id="MobiDB-lite"/>
    </source>
</evidence>
<dbReference type="SMART" id="SM00248">
    <property type="entry name" value="ANK"/>
    <property type="match status" value="2"/>
</dbReference>
<dbReference type="GO" id="GO:0008270">
    <property type="term" value="F:zinc ion binding"/>
    <property type="evidence" value="ECO:0007669"/>
    <property type="project" value="UniProtKB-KW"/>
</dbReference>
<dbReference type="Gene3D" id="3.30.70.330">
    <property type="match status" value="1"/>
</dbReference>
<evidence type="ECO:0000259" key="11">
    <source>
        <dbReference type="PROSITE" id="PS51644"/>
    </source>
</evidence>
<evidence type="ECO:0000256" key="6">
    <source>
        <dbReference type="PROSITE-ProRule" id="PRU00723"/>
    </source>
</evidence>
<proteinExistence type="predicted"/>
<dbReference type="Gene3D" id="2.40.50.40">
    <property type="match status" value="1"/>
</dbReference>
<dbReference type="PANTHER" id="PTHR37984">
    <property type="entry name" value="PROTEIN CBG26694"/>
    <property type="match status" value="1"/>
</dbReference>
<keyword evidence="4" id="KW-0511">Multifunctional enzyme</keyword>
<keyword evidence="3 6" id="KW-0862">Zinc</keyword>
<dbReference type="SMART" id="SM00298">
    <property type="entry name" value="CHROMO"/>
    <property type="match status" value="1"/>
</dbReference>
<dbReference type="InterPro" id="IPR036770">
    <property type="entry name" value="Ankyrin_rpt-contain_sf"/>
</dbReference>
<dbReference type="InterPro" id="IPR041367">
    <property type="entry name" value="Znf-CCCH_4"/>
</dbReference>
<dbReference type="SMART" id="SM00356">
    <property type="entry name" value="ZnF_C3H1"/>
    <property type="match status" value="1"/>
</dbReference>
<dbReference type="InterPro" id="IPR000953">
    <property type="entry name" value="Chromo/chromo_shadow_dom"/>
</dbReference>
<dbReference type="InterPro" id="IPR041966">
    <property type="entry name" value="LOTUS-like"/>
</dbReference>
<dbReference type="PROSITE" id="PS50102">
    <property type="entry name" value="RRM"/>
    <property type="match status" value="1"/>
</dbReference>
<dbReference type="Gene3D" id="3.30.420.610">
    <property type="entry name" value="LOTUS domain-like"/>
    <property type="match status" value="1"/>
</dbReference>
<dbReference type="InterPro" id="IPR056924">
    <property type="entry name" value="SH3_Tf2-1"/>
</dbReference>
<feature type="region of interest" description="Disordered" evidence="7">
    <location>
        <begin position="662"/>
        <end position="685"/>
    </location>
</feature>
<dbReference type="GO" id="GO:0003824">
    <property type="term" value="F:catalytic activity"/>
    <property type="evidence" value="ECO:0007669"/>
    <property type="project" value="UniProtKB-KW"/>
</dbReference>
<keyword evidence="1 6" id="KW-0479">Metal-binding</keyword>
<keyword evidence="2 6" id="KW-0863">Zinc-finger</keyword>
<dbReference type="InterPro" id="IPR025605">
    <property type="entry name" value="OST-HTH/LOTUS_dom"/>
</dbReference>
<dbReference type="PROSITE" id="PS50103">
    <property type="entry name" value="ZF_C3H1"/>
    <property type="match status" value="1"/>
</dbReference>
<dbReference type="InterPro" id="IPR000571">
    <property type="entry name" value="Znf_CCCH"/>
</dbReference>
<dbReference type="PANTHER" id="PTHR37984:SF5">
    <property type="entry name" value="PROTEIN NYNRIN-LIKE"/>
    <property type="match status" value="1"/>
</dbReference>
<evidence type="ECO:0000256" key="3">
    <source>
        <dbReference type="ARBA" id="ARBA00022833"/>
    </source>
</evidence>
<dbReference type="Pfam" id="PF17919">
    <property type="entry name" value="RT_RNaseH_2"/>
    <property type="match status" value="1"/>
</dbReference>
<evidence type="ECO:0000256" key="4">
    <source>
        <dbReference type="ARBA" id="ARBA00023268"/>
    </source>
</evidence>
<dbReference type="Pfam" id="PF12872">
    <property type="entry name" value="OST-HTH"/>
    <property type="match status" value="1"/>
</dbReference>
<gene>
    <name evidence="12" type="ORF">F3Y22_tig00110940pilonHSYRG00280</name>
</gene>
<keyword evidence="5" id="KW-0694">RNA-binding</keyword>
<evidence type="ECO:0000259" key="9">
    <source>
        <dbReference type="PROSITE" id="PS50102"/>
    </source>
</evidence>
<dbReference type="SUPFAM" id="SSF90229">
    <property type="entry name" value="CCCH zinc finger"/>
    <property type="match status" value="1"/>
</dbReference>
<dbReference type="PROSITE" id="PS50013">
    <property type="entry name" value="CHROMO_2"/>
    <property type="match status" value="1"/>
</dbReference>
<feature type="compositionally biased region" description="Polar residues" evidence="7">
    <location>
        <begin position="668"/>
        <end position="680"/>
    </location>
</feature>
<dbReference type="InterPro" id="IPR043502">
    <property type="entry name" value="DNA/RNA_pol_sf"/>
</dbReference>
<evidence type="ECO:0000259" key="10">
    <source>
        <dbReference type="PROSITE" id="PS50103"/>
    </source>
</evidence>
<dbReference type="Pfam" id="PF18044">
    <property type="entry name" value="zf-CCCH_4"/>
    <property type="match status" value="1"/>
</dbReference>
<dbReference type="InterPro" id="IPR012677">
    <property type="entry name" value="Nucleotide-bd_a/b_plait_sf"/>
</dbReference>
<dbReference type="Pfam" id="PF00385">
    <property type="entry name" value="Chromo"/>
    <property type="match status" value="1"/>
</dbReference>
<dbReference type="InterPro" id="IPR050951">
    <property type="entry name" value="Retrovirus_Pol_polyprotein"/>
</dbReference>
<protein>
    <submittedName>
        <fullName evidence="12">Ankyrin repeat family protein, putative isoform 2</fullName>
    </submittedName>
</protein>
<dbReference type="GO" id="GO:0010468">
    <property type="term" value="P:regulation of gene expression"/>
    <property type="evidence" value="ECO:0007669"/>
    <property type="project" value="UniProtKB-ARBA"/>
</dbReference>
<dbReference type="InterPro" id="IPR002110">
    <property type="entry name" value="Ankyrin_rpt"/>
</dbReference>
<reference evidence="12" key="1">
    <citation type="submission" date="2019-09" db="EMBL/GenBank/DDBJ databases">
        <title>Draft genome information of white flower Hibiscus syriacus.</title>
        <authorList>
            <person name="Kim Y.-M."/>
        </authorList>
    </citation>
    <scope>NUCLEOTIDE SEQUENCE [LARGE SCALE GENOMIC DNA]</scope>
    <source>
        <strain evidence="12">YM2019G1</strain>
    </source>
</reference>
<feature type="domain" description="HTH OST-type" evidence="11">
    <location>
        <begin position="706"/>
        <end position="785"/>
    </location>
</feature>
<dbReference type="EMBL" id="VEPZ02001172">
    <property type="protein sequence ID" value="KAE8689279.1"/>
    <property type="molecule type" value="Genomic_DNA"/>
</dbReference>
<dbReference type="InterPro" id="IPR035979">
    <property type="entry name" value="RBD_domain_sf"/>
</dbReference>
<dbReference type="GO" id="GO:0003723">
    <property type="term" value="F:RNA binding"/>
    <property type="evidence" value="ECO:0007669"/>
    <property type="project" value="UniProtKB-UniRule"/>
</dbReference>
<feature type="zinc finger region" description="C3H1-type" evidence="6">
    <location>
        <begin position="558"/>
        <end position="585"/>
    </location>
</feature>
<dbReference type="Proteomes" id="UP000436088">
    <property type="component" value="Unassembled WGS sequence"/>
</dbReference>
<evidence type="ECO:0000259" key="8">
    <source>
        <dbReference type="PROSITE" id="PS50013"/>
    </source>
</evidence>
<dbReference type="Pfam" id="PF24626">
    <property type="entry name" value="SH3_Tf2-1"/>
    <property type="match status" value="1"/>
</dbReference>
<sequence>MDKEKVKAIQEWPTPQTVSELRSFLGLANYYRRFVEGYYRRVKLLTDLLKKGCEWVWSKYCQEAFDNLKKVISSEPVLTLPDLEKPLEVETDASDYAIGGTDNTAVSHFLTQPKLTVKQARWQEFLAEFDFIFEHKAGKKNQGPRMFVPRAGNLRQKLLKECHDTHGPGIPVGGVLLLCWDKGRSTKDCRVTRATTHARPTLGEYLLGFYITLASSRRYWINFGGSGQVSNQDFLILWMRPLKVDALVPQILWGSGSRIWRLPRLTWRKQRSRDRRLVRKYEGPVSIVAKVGNASYKVDPPTWMRVHPVFHVSNLKSFHTDPNIDNQRRIVKVGGKQRREYLVKWGGFDQEENTWEREYDLRAFKQKIKEFHAMQGWTAGRVWADPQIYEIKADLVGKRPFRVSHGLATEPTRLSTRVNQKDKLESTSFHIAAANGNAQALQVLLLEDPDGINYKTIMKETPLFFAVKNDHIECADLLQRWGANSEVLNLRRERPIDLAKSQDMRFILNKTYITLKHRNSPIQQKYTCFQGDGVFFYTCETLLTMEDEGNYTERTNINLKTEICKYFESGGCVRGSKCFYAHDSLSKIFQDEFGPVEDAHVVSIKTGDELLSRGFGFVIFKHENSVLKAVQEHYVTIMDKQVEIKSAVGRWDESLKLSLQQHQKDPNDQYQPPLESSTGKTTEEMPRRKAFPIASNQKIPAWLRMFKKWLPSFLQEVSKKPKEDEYPLSSLKADFRAAFGLELDHVSLGYTKLSDFMRSFPDLCCMKVKPVGGGESPNHMVLIPSSSRSDCKSLQSLTMRCCSPSCAAAPQENTDIDSKKPNYLQDLFSNSCEDVSLSSSQIDHSKSGLQGNSILKNKLPVAHPKFMQVLKSDFCLPQMKLYAERKIQTENANDEKGGTNGRVSTERKLGHTRRHNLEAYISCHLVAII</sequence>
<dbReference type="SUPFAM" id="SSF56672">
    <property type="entry name" value="DNA/RNA polymerases"/>
    <property type="match status" value="1"/>
</dbReference>
<feature type="domain" description="RRM" evidence="9">
    <location>
        <begin position="583"/>
        <end position="649"/>
    </location>
</feature>
<accession>A0A6A2ZD01</accession>
<dbReference type="InterPro" id="IPR023780">
    <property type="entry name" value="Chromo_domain"/>
</dbReference>
<evidence type="ECO:0000256" key="5">
    <source>
        <dbReference type="PROSITE-ProRule" id="PRU00176"/>
    </source>
</evidence>
<dbReference type="InterPro" id="IPR043128">
    <property type="entry name" value="Rev_trsase/Diguanyl_cyclase"/>
</dbReference>
<dbReference type="Gene3D" id="3.30.70.270">
    <property type="match status" value="1"/>
</dbReference>
<dbReference type="SUPFAM" id="SSF54928">
    <property type="entry name" value="RNA-binding domain, RBD"/>
    <property type="match status" value="1"/>
</dbReference>
<dbReference type="Pfam" id="PF12796">
    <property type="entry name" value="Ank_2"/>
    <property type="match status" value="1"/>
</dbReference>
<feature type="domain" description="Chromo" evidence="8">
    <location>
        <begin position="325"/>
        <end position="372"/>
    </location>
</feature>
<evidence type="ECO:0000256" key="1">
    <source>
        <dbReference type="ARBA" id="ARBA00022723"/>
    </source>
</evidence>
<evidence type="ECO:0000256" key="2">
    <source>
        <dbReference type="ARBA" id="ARBA00022771"/>
    </source>
</evidence>
<organism evidence="12 13">
    <name type="scientific">Hibiscus syriacus</name>
    <name type="common">Rose of Sharon</name>
    <dbReference type="NCBI Taxonomy" id="106335"/>
    <lineage>
        <taxon>Eukaryota</taxon>
        <taxon>Viridiplantae</taxon>
        <taxon>Streptophyta</taxon>
        <taxon>Embryophyta</taxon>
        <taxon>Tracheophyta</taxon>
        <taxon>Spermatophyta</taxon>
        <taxon>Magnoliopsida</taxon>
        <taxon>eudicotyledons</taxon>
        <taxon>Gunneridae</taxon>
        <taxon>Pentapetalae</taxon>
        <taxon>rosids</taxon>
        <taxon>malvids</taxon>
        <taxon>Malvales</taxon>
        <taxon>Malvaceae</taxon>
        <taxon>Malvoideae</taxon>
        <taxon>Hibiscus</taxon>
    </lineage>
</organism>
<dbReference type="InterPro" id="IPR016197">
    <property type="entry name" value="Chromo-like_dom_sf"/>
</dbReference>
<dbReference type="SUPFAM" id="SSF54160">
    <property type="entry name" value="Chromo domain-like"/>
    <property type="match status" value="1"/>
</dbReference>
<feature type="domain" description="C3H1-type" evidence="10">
    <location>
        <begin position="558"/>
        <end position="585"/>
    </location>
</feature>
<evidence type="ECO:0000313" key="13">
    <source>
        <dbReference type="Proteomes" id="UP000436088"/>
    </source>
</evidence>
<evidence type="ECO:0000313" key="12">
    <source>
        <dbReference type="EMBL" id="KAE8689279.1"/>
    </source>
</evidence>
<dbReference type="AlphaFoldDB" id="A0A6A2ZD01"/>
<keyword evidence="13" id="KW-1185">Reference proteome</keyword>
<dbReference type="CDD" id="cd00024">
    <property type="entry name" value="CD_CSD"/>
    <property type="match status" value="1"/>
</dbReference>
<comment type="caution">
    <text evidence="12">The sequence shown here is derived from an EMBL/GenBank/DDBJ whole genome shotgun (WGS) entry which is preliminary data.</text>
</comment>
<name>A0A6A2ZD01_HIBSY</name>
<dbReference type="PROSITE" id="PS51644">
    <property type="entry name" value="HTH_OST"/>
    <property type="match status" value="1"/>
</dbReference>
<dbReference type="InterPro" id="IPR036855">
    <property type="entry name" value="Znf_CCCH_sf"/>
</dbReference>
<dbReference type="InterPro" id="IPR000504">
    <property type="entry name" value="RRM_dom"/>
</dbReference>
<dbReference type="Gene3D" id="1.25.40.20">
    <property type="entry name" value="Ankyrin repeat-containing domain"/>
    <property type="match status" value="1"/>
</dbReference>
<dbReference type="SUPFAM" id="SSF48403">
    <property type="entry name" value="Ankyrin repeat"/>
    <property type="match status" value="1"/>
</dbReference>